<organism evidence="2 3">
    <name type="scientific">Dokdonia ponticola</name>
    <dbReference type="NCBI Taxonomy" id="2041041"/>
    <lineage>
        <taxon>Bacteria</taxon>
        <taxon>Pseudomonadati</taxon>
        <taxon>Bacteroidota</taxon>
        <taxon>Flavobacteriia</taxon>
        <taxon>Flavobacteriales</taxon>
        <taxon>Flavobacteriaceae</taxon>
        <taxon>Dokdonia</taxon>
    </lineage>
</organism>
<keyword evidence="3" id="KW-1185">Reference proteome</keyword>
<name>A0ABV9I4E0_9FLAO</name>
<dbReference type="Pfam" id="PF00196">
    <property type="entry name" value="GerE"/>
    <property type="match status" value="1"/>
</dbReference>
<dbReference type="SUPFAM" id="SSF46894">
    <property type="entry name" value="C-terminal effector domain of the bipartite response regulators"/>
    <property type="match status" value="1"/>
</dbReference>
<evidence type="ECO:0000313" key="3">
    <source>
        <dbReference type="Proteomes" id="UP001596043"/>
    </source>
</evidence>
<evidence type="ECO:0000259" key="1">
    <source>
        <dbReference type="Pfam" id="PF00196"/>
    </source>
</evidence>
<evidence type="ECO:0000313" key="2">
    <source>
        <dbReference type="EMBL" id="MFC4636591.1"/>
    </source>
</evidence>
<dbReference type="RefSeq" id="WP_379982931.1">
    <property type="nucleotide sequence ID" value="NZ_JBHSFV010000024.1"/>
</dbReference>
<gene>
    <name evidence="2" type="ORF">ACFO3O_21990</name>
</gene>
<proteinExistence type="predicted"/>
<dbReference type="InterPro" id="IPR016032">
    <property type="entry name" value="Sig_transdc_resp-reg_C-effctor"/>
</dbReference>
<dbReference type="Proteomes" id="UP001596043">
    <property type="component" value="Unassembled WGS sequence"/>
</dbReference>
<dbReference type="InterPro" id="IPR000792">
    <property type="entry name" value="Tscrpt_reg_LuxR_C"/>
</dbReference>
<protein>
    <submittedName>
        <fullName evidence="2">LuxR C-terminal-related transcriptional regulator</fullName>
    </submittedName>
</protein>
<reference evidence="3" key="1">
    <citation type="journal article" date="2019" name="Int. J. Syst. Evol. Microbiol.">
        <title>The Global Catalogue of Microorganisms (GCM) 10K type strain sequencing project: providing services to taxonomists for standard genome sequencing and annotation.</title>
        <authorList>
            <consortium name="The Broad Institute Genomics Platform"/>
            <consortium name="The Broad Institute Genome Sequencing Center for Infectious Disease"/>
            <person name="Wu L."/>
            <person name="Ma J."/>
        </authorList>
    </citation>
    <scope>NUCLEOTIDE SEQUENCE [LARGE SCALE GENOMIC DNA]</scope>
    <source>
        <strain evidence="3">YJ-61-S</strain>
    </source>
</reference>
<accession>A0ABV9I4E0</accession>
<comment type="caution">
    <text evidence="2">The sequence shown here is derived from an EMBL/GenBank/DDBJ whole genome shotgun (WGS) entry which is preliminary data.</text>
</comment>
<dbReference type="EMBL" id="JBHSFV010000024">
    <property type="protein sequence ID" value="MFC4636591.1"/>
    <property type="molecule type" value="Genomic_DNA"/>
</dbReference>
<feature type="domain" description="HTH luxR-type" evidence="1">
    <location>
        <begin position="116"/>
        <end position="161"/>
    </location>
</feature>
<sequence>MQDILKVDEKTKNLFPDKELWRNKYRIINKFDEDSWLRVLKKSFHYKVLQEKNFNFLIYPEQANNSAKLIIAILTSHKLSINTKLRHVKSILIHYIVESFEKSKSKYKTSLNKKDFSSQEIQLLYCFYQGLKTKKIEKKLKISTKELKIIDKRLLKKFNVKCHFTTLKIALYNGFLDTQVRFDFTSQKRLINENTRKIYNMCTVESKYTYEEMTLLLMEELSNIFRKIEAEYLLKF</sequence>